<proteinExistence type="predicted"/>
<keyword evidence="1" id="KW-1133">Transmembrane helix</keyword>
<dbReference type="EMBL" id="IACJ01143860">
    <property type="protein sequence ID" value="LAA62340.1"/>
    <property type="molecule type" value="Transcribed_RNA"/>
</dbReference>
<sequence>MQVIPLPPEISKQHLRGDEHAEVSKNQSKITCNSMLEWQVCPQDRIKCSNNLDFILFVNNFAAVDLILIGTIWCLFGDTKILFEDNHSCIFLRQVCFKKQKLIGRHCNSSCKASLN</sequence>
<dbReference type="EMBL" id="IACJ01143866">
    <property type="protein sequence ID" value="LAA62348.1"/>
    <property type="molecule type" value="Transcribed_RNA"/>
</dbReference>
<keyword evidence="1" id="KW-0472">Membrane</keyword>
<evidence type="ECO:0000256" key="1">
    <source>
        <dbReference type="SAM" id="Phobius"/>
    </source>
</evidence>
<protein>
    <submittedName>
        <fullName evidence="2">Uncharacterized protein</fullName>
    </submittedName>
</protein>
<dbReference type="AlphaFoldDB" id="A0A2D4GRH8"/>
<name>A0A2D4GRH8_MICCO</name>
<feature type="transmembrane region" description="Helical" evidence="1">
    <location>
        <begin position="54"/>
        <end position="76"/>
    </location>
</feature>
<keyword evidence="1" id="KW-0812">Transmembrane</keyword>
<dbReference type="EMBL" id="IACJ01143858">
    <property type="protein sequence ID" value="LAA62335.1"/>
    <property type="molecule type" value="Transcribed_RNA"/>
</dbReference>
<evidence type="ECO:0000313" key="2">
    <source>
        <dbReference type="EMBL" id="LAA62335.1"/>
    </source>
</evidence>
<reference evidence="2" key="2">
    <citation type="submission" date="2017-11" db="EMBL/GenBank/DDBJ databases">
        <title>Coralsnake Venomics: Analyses of Venom Gland Transcriptomes and Proteomes of Six Brazilian Taxa.</title>
        <authorList>
            <person name="Aird S.D."/>
            <person name="Jorge da Silva N."/>
            <person name="Qiu L."/>
            <person name="Villar-Briones A."/>
            <person name="Aparecida-Saddi V."/>
            <person name="Campos-Telles M.P."/>
            <person name="Grau M."/>
            <person name="Mikheyev A.S."/>
        </authorList>
    </citation>
    <scope>NUCLEOTIDE SEQUENCE</scope>
    <source>
        <tissue evidence="2">Venom_gland</tissue>
    </source>
</reference>
<organism evidence="2">
    <name type="scientific">Micrurus corallinus</name>
    <name type="common">Brazilian coral snake</name>
    <dbReference type="NCBI Taxonomy" id="54390"/>
    <lineage>
        <taxon>Eukaryota</taxon>
        <taxon>Metazoa</taxon>
        <taxon>Chordata</taxon>
        <taxon>Craniata</taxon>
        <taxon>Vertebrata</taxon>
        <taxon>Euteleostomi</taxon>
        <taxon>Lepidosauria</taxon>
        <taxon>Squamata</taxon>
        <taxon>Bifurcata</taxon>
        <taxon>Unidentata</taxon>
        <taxon>Episquamata</taxon>
        <taxon>Toxicofera</taxon>
        <taxon>Serpentes</taxon>
        <taxon>Colubroidea</taxon>
        <taxon>Elapidae</taxon>
        <taxon>Elapinae</taxon>
        <taxon>Micrurus</taxon>
    </lineage>
</organism>
<reference evidence="2" key="1">
    <citation type="submission" date="2017-07" db="EMBL/GenBank/DDBJ databases">
        <authorList>
            <person name="Mikheyev A."/>
            <person name="Grau M."/>
        </authorList>
    </citation>
    <scope>NUCLEOTIDE SEQUENCE</scope>
    <source>
        <tissue evidence="2">Venom_gland</tissue>
    </source>
</reference>
<accession>A0A2D4GRH8</accession>